<dbReference type="RefSeq" id="WP_197246457.1">
    <property type="nucleotide sequence ID" value="NZ_CP107027.1"/>
</dbReference>
<proteinExistence type="predicted"/>
<dbReference type="AlphaFoldDB" id="A0AA46PFJ1"/>
<protein>
    <submittedName>
        <fullName evidence="1">Uncharacterized protein</fullName>
    </submittedName>
</protein>
<dbReference type="EMBL" id="CP107027">
    <property type="protein sequence ID" value="UYG93613.1"/>
    <property type="molecule type" value="Genomic_DNA"/>
</dbReference>
<name>A0AA46PFJ1_CYTFI</name>
<dbReference type="Proteomes" id="UP001163104">
    <property type="component" value="Chromosome"/>
</dbReference>
<sequence length="85" mass="9724">MVRRLLHGKSRLTGQKIGAAAHLSAQIRYLPAMRIKRPAERTFTGLNWLFTGRFYKNTGQEAEFTGHISKNTGQTEKRFGQLITY</sequence>
<gene>
    <name evidence="1" type="ORF">OD459_15520</name>
</gene>
<accession>A0AA46PFJ1</accession>
<reference evidence="1" key="1">
    <citation type="submission" date="2022-10" db="EMBL/GenBank/DDBJ databases">
        <title>Mechanism of multi-heavy metal repair in Cytobacillus Firmus M7.</title>
        <authorList>
            <person name="Li X."/>
            <person name="Yu C."/>
        </authorList>
    </citation>
    <scope>NUCLEOTIDE SEQUENCE</scope>
    <source>
        <strain evidence="1">M7</strain>
    </source>
</reference>
<evidence type="ECO:0000313" key="2">
    <source>
        <dbReference type="Proteomes" id="UP001163104"/>
    </source>
</evidence>
<organism evidence="1 2">
    <name type="scientific">Cytobacillus firmus</name>
    <name type="common">Bacillus firmus</name>
    <dbReference type="NCBI Taxonomy" id="1399"/>
    <lineage>
        <taxon>Bacteria</taxon>
        <taxon>Bacillati</taxon>
        <taxon>Bacillota</taxon>
        <taxon>Bacilli</taxon>
        <taxon>Bacillales</taxon>
        <taxon>Bacillaceae</taxon>
        <taxon>Cytobacillus</taxon>
    </lineage>
</organism>
<evidence type="ECO:0000313" key="1">
    <source>
        <dbReference type="EMBL" id="UYG93613.1"/>
    </source>
</evidence>